<keyword evidence="1" id="KW-1133">Transmembrane helix</keyword>
<keyword evidence="3" id="KW-1185">Reference proteome</keyword>
<gene>
    <name evidence="2" type="ORF">D6851_16580</name>
</gene>
<organism evidence="2 3">
    <name type="scientific">Altericroceibacterium spongiae</name>
    <dbReference type="NCBI Taxonomy" id="2320269"/>
    <lineage>
        <taxon>Bacteria</taxon>
        <taxon>Pseudomonadati</taxon>
        <taxon>Pseudomonadota</taxon>
        <taxon>Alphaproteobacteria</taxon>
        <taxon>Sphingomonadales</taxon>
        <taxon>Erythrobacteraceae</taxon>
        <taxon>Altericroceibacterium</taxon>
    </lineage>
</organism>
<evidence type="ECO:0000313" key="2">
    <source>
        <dbReference type="EMBL" id="RKF17565.1"/>
    </source>
</evidence>
<dbReference type="RefSeq" id="WP_120326019.1">
    <property type="nucleotide sequence ID" value="NZ_RAPF01000015.1"/>
</dbReference>
<proteinExistence type="predicted"/>
<evidence type="ECO:0000256" key="1">
    <source>
        <dbReference type="SAM" id="Phobius"/>
    </source>
</evidence>
<keyword evidence="1" id="KW-0812">Transmembrane</keyword>
<dbReference type="Proteomes" id="UP000284395">
    <property type="component" value="Unassembled WGS sequence"/>
</dbReference>
<feature type="transmembrane region" description="Helical" evidence="1">
    <location>
        <begin position="53"/>
        <end position="72"/>
    </location>
</feature>
<dbReference type="AlphaFoldDB" id="A0A420EA71"/>
<accession>A0A420EA71</accession>
<comment type="caution">
    <text evidence="2">The sequence shown here is derived from an EMBL/GenBank/DDBJ whole genome shotgun (WGS) entry which is preliminary data.</text>
</comment>
<keyword evidence="1" id="KW-0472">Membrane</keyword>
<evidence type="ECO:0000313" key="3">
    <source>
        <dbReference type="Proteomes" id="UP000284395"/>
    </source>
</evidence>
<reference evidence="2 3" key="1">
    <citation type="submission" date="2018-09" db="EMBL/GenBank/DDBJ databases">
        <title>Altererythrobacter spongiae sp. nov., isolated from a marine sponge.</title>
        <authorList>
            <person name="Zhuang L."/>
            <person name="Luo L."/>
        </authorList>
    </citation>
    <scope>NUCLEOTIDE SEQUENCE [LARGE SCALE GENOMIC DNA]</scope>
    <source>
        <strain evidence="2 3">HN-Y73</strain>
    </source>
</reference>
<dbReference type="EMBL" id="RAPF01000015">
    <property type="protein sequence ID" value="RKF17565.1"/>
    <property type="molecule type" value="Genomic_DNA"/>
</dbReference>
<sequence length="141" mass="15682">MKLYSELWASMDLDPPKVVNLTIPNGSEVRSEISWVAHHPAVQMAWMKAKNTLIASIVTACAICTHFTLWFFNFSTRRGRDILTERHERGALLIPAEELASEVGRNNTKNSRSIAPKLPCSSNRTRSLRCLSKSVSGEGIG</sequence>
<dbReference type="OrthoDB" id="102453at2"/>
<protein>
    <submittedName>
        <fullName evidence="2">Uncharacterized protein</fullName>
    </submittedName>
</protein>
<name>A0A420EA71_9SPHN</name>